<keyword evidence="2" id="KW-0808">Transferase</keyword>
<dbReference type="AlphaFoldDB" id="A0A1S7LIB9"/>
<dbReference type="EMBL" id="LO017727">
    <property type="protein sequence ID" value="CRH05536.1"/>
    <property type="molecule type" value="Genomic_DNA"/>
</dbReference>
<feature type="domain" description="Methyltransferase type 11" evidence="1">
    <location>
        <begin position="57"/>
        <end position="108"/>
    </location>
</feature>
<reference evidence="2" key="1">
    <citation type="submission" date="2015-04" db="EMBL/GenBank/DDBJ databases">
        <authorList>
            <person name="Syromyatnikov M.Y."/>
            <person name="Popov V.N."/>
        </authorList>
    </citation>
    <scope>NUCLEOTIDE SEQUENCE</scope>
    <source>
        <strain evidence="2">MO-1</strain>
    </source>
</reference>
<gene>
    <name evidence="2" type="ORF">MAGMO_1346</name>
</gene>
<keyword evidence="2" id="KW-0489">Methyltransferase</keyword>
<dbReference type="InterPro" id="IPR029063">
    <property type="entry name" value="SAM-dependent_MTases_sf"/>
</dbReference>
<name>A0A1S7LIB9_MAGMO</name>
<organism evidence="2">
    <name type="scientific">Magnetococcus massalia (strain MO-1)</name>
    <dbReference type="NCBI Taxonomy" id="451514"/>
    <lineage>
        <taxon>Bacteria</taxon>
        <taxon>Pseudomonadati</taxon>
        <taxon>Pseudomonadota</taxon>
        <taxon>Magnetococcia</taxon>
        <taxon>Magnetococcales</taxon>
        <taxon>Magnetococcaceae</taxon>
        <taxon>Magnetococcus</taxon>
    </lineage>
</organism>
<dbReference type="GO" id="GO:0032259">
    <property type="term" value="P:methylation"/>
    <property type="evidence" value="ECO:0007669"/>
    <property type="project" value="UniProtKB-KW"/>
</dbReference>
<dbReference type="Gene3D" id="3.40.50.150">
    <property type="entry name" value="Vaccinia Virus protein VP39"/>
    <property type="match status" value="1"/>
</dbReference>
<dbReference type="Pfam" id="PF08241">
    <property type="entry name" value="Methyltransf_11"/>
    <property type="match status" value="1"/>
</dbReference>
<evidence type="ECO:0000259" key="1">
    <source>
        <dbReference type="Pfam" id="PF08241"/>
    </source>
</evidence>
<dbReference type="GO" id="GO:0008757">
    <property type="term" value="F:S-adenosylmethionine-dependent methyltransferase activity"/>
    <property type="evidence" value="ECO:0007669"/>
    <property type="project" value="InterPro"/>
</dbReference>
<evidence type="ECO:0000313" key="2">
    <source>
        <dbReference type="EMBL" id="CRH05536.1"/>
    </source>
</evidence>
<proteinExistence type="predicted"/>
<protein>
    <submittedName>
        <fullName evidence="2">Putative methyltransferase type 11</fullName>
    </submittedName>
</protein>
<dbReference type="SUPFAM" id="SSF53335">
    <property type="entry name" value="S-adenosyl-L-methionine-dependent methyltransferases"/>
    <property type="match status" value="1"/>
</dbReference>
<dbReference type="InterPro" id="IPR013216">
    <property type="entry name" value="Methyltransf_11"/>
</dbReference>
<sequence>MGGVVEQWLKGRPVATTLALGYPQPYLTILEESSDELIIGTPAEMGVIKRSPLAKPRAQLVLRPDALPLPDASQERIVMMHLLEGVGAMEPVLREMWRVLKPGGRLFVIVPNRGGLWSRRDNSPFGWGRPFSPQQLSLLLEESLFSPQQSAYALFMPPFSNPRLCRRVQRWEKAGQRWFAPLGGVVLCEAEKQVYAANPIRSRIPAMGRGLAMPAVERSADELHRHHT</sequence>
<accession>A0A1S7LIB9</accession>